<dbReference type="EMBL" id="LK052891">
    <property type="protein sequence ID" value="CDR41212.1"/>
    <property type="molecule type" value="Genomic_DNA"/>
</dbReference>
<feature type="region of interest" description="Disordered" evidence="4">
    <location>
        <begin position="190"/>
        <end position="223"/>
    </location>
</feature>
<dbReference type="STRING" id="36022.A0A061B0N8"/>
<dbReference type="InterPro" id="IPR002068">
    <property type="entry name" value="A-crystallin/Hsp20_dom"/>
</dbReference>
<proteinExistence type="inferred from homology"/>
<organism evidence="6">
    <name type="scientific">Cyberlindnera fabianii</name>
    <name type="common">Yeast</name>
    <name type="synonym">Hansenula fabianii</name>
    <dbReference type="NCBI Taxonomy" id="36022"/>
    <lineage>
        <taxon>Eukaryota</taxon>
        <taxon>Fungi</taxon>
        <taxon>Dikarya</taxon>
        <taxon>Ascomycota</taxon>
        <taxon>Saccharomycotina</taxon>
        <taxon>Saccharomycetes</taxon>
        <taxon>Phaffomycetales</taxon>
        <taxon>Phaffomycetaceae</taxon>
        <taxon>Cyberlindnera</taxon>
    </lineage>
</organism>
<keyword evidence="1 7" id="KW-0346">Stress response</keyword>
<dbReference type="OrthoDB" id="5511210at2759"/>
<evidence type="ECO:0000256" key="2">
    <source>
        <dbReference type="PROSITE-ProRule" id="PRU00285"/>
    </source>
</evidence>
<dbReference type="EMBL" id="MPUK01000005">
    <property type="protein sequence ID" value="ONH67271.1"/>
    <property type="molecule type" value="Genomic_DNA"/>
</dbReference>
<evidence type="ECO:0000313" key="7">
    <source>
        <dbReference type="EMBL" id="ONH67271.1"/>
    </source>
</evidence>
<dbReference type="SUPFAM" id="SSF49764">
    <property type="entry name" value="HSP20-like chaperones"/>
    <property type="match status" value="1"/>
</dbReference>
<feature type="domain" description="SHSP" evidence="5">
    <location>
        <begin position="85"/>
        <end position="203"/>
    </location>
</feature>
<dbReference type="Pfam" id="PF00011">
    <property type="entry name" value="HSP20"/>
    <property type="match status" value="1"/>
</dbReference>
<name>A0A061B0N8_CYBFA</name>
<dbReference type="InterPro" id="IPR008978">
    <property type="entry name" value="HSP20-like_chaperone"/>
</dbReference>
<evidence type="ECO:0000256" key="1">
    <source>
        <dbReference type="ARBA" id="ARBA00023016"/>
    </source>
</evidence>
<evidence type="ECO:0000313" key="6">
    <source>
        <dbReference type="EMBL" id="CDR41212.1"/>
    </source>
</evidence>
<reference evidence="8" key="2">
    <citation type="journal article" date="2017" name="Genome Announc.">
        <title>Genome sequences of Cyberlindnera fabianii 65, Pichia kudriavzevii 129, and Saccharomyces cerevisiae 131 isolated from fermented masau fruits in Zimbabwe.</title>
        <authorList>
            <person name="van Rijswijck I.M.H."/>
            <person name="Derks M.F.L."/>
            <person name="Abee T."/>
            <person name="de Ridder D."/>
            <person name="Smid E.J."/>
        </authorList>
    </citation>
    <scope>NUCLEOTIDE SEQUENCE [LARGE SCALE GENOMIC DNA]</scope>
    <source>
        <strain evidence="8">65</strain>
    </source>
</reference>
<feature type="compositionally biased region" description="Basic and acidic residues" evidence="4">
    <location>
        <begin position="210"/>
        <end position="223"/>
    </location>
</feature>
<dbReference type="Proteomes" id="UP000189513">
    <property type="component" value="Unassembled WGS sequence"/>
</dbReference>
<sequence>MSFNAFNAPFWDFFDNISDEVNQFNRLLQTAGYDNNRVRVVPSKNKTVTQNGETPSASADGQVSNVTGTDRSLGFPSLFNSSFFNSSFDFVPPVDILDNEKEYEIHVSTPGVKKDDIQLDFHPENNEVVISGVLKGHSEHSSKNLKVQERSSGEFKRRIALPTSTKLDEDNIKASYNNGVLVLKVPKLDASTGGSKRIEISASDSLVEGGDEKKDDKQEEKSS</sequence>
<reference evidence="7" key="3">
    <citation type="submission" date="2017-01" db="EMBL/GenBank/DDBJ databases">
        <authorList>
            <person name="Mah S.A."/>
            <person name="Swanson W.J."/>
            <person name="Moy G.W."/>
            <person name="Vacquier V.D."/>
        </authorList>
    </citation>
    <scope>NUCLEOTIDE SEQUENCE [LARGE SCALE GENOMIC DNA]</scope>
    <source>
        <strain evidence="7">65</strain>
    </source>
</reference>
<accession>A0A061B0N8</accession>
<dbReference type="VEuPathDB" id="FungiDB:BON22_3043"/>
<dbReference type="PROSITE" id="PS01031">
    <property type="entry name" value="SHSP"/>
    <property type="match status" value="1"/>
</dbReference>
<evidence type="ECO:0000259" key="5">
    <source>
        <dbReference type="PROSITE" id="PS01031"/>
    </source>
</evidence>
<gene>
    <name evidence="7" type="ORF">BON22_3043</name>
    <name evidence="6" type="ORF">CYFA0S_06e04038g</name>
</gene>
<dbReference type="PANTHER" id="PTHR11527">
    <property type="entry name" value="HEAT-SHOCK PROTEIN 20 FAMILY MEMBER"/>
    <property type="match status" value="1"/>
</dbReference>
<evidence type="ECO:0000256" key="4">
    <source>
        <dbReference type="SAM" id="MobiDB-lite"/>
    </source>
</evidence>
<keyword evidence="8" id="KW-1185">Reference proteome</keyword>
<protein>
    <submittedName>
        <fullName evidence="6">CYFA0S06e04038g1_1</fullName>
    </submittedName>
    <submittedName>
        <fullName evidence="7">Heat shock protein 26</fullName>
    </submittedName>
</protein>
<reference evidence="6" key="1">
    <citation type="journal article" date="2014" name="Genome Announc.">
        <title>Genome sequence of the yeast Cyberlindnera fabianii (Hansenula fabianii).</title>
        <authorList>
            <person name="Freel K.C."/>
            <person name="Sarilar V."/>
            <person name="Neuveglise C."/>
            <person name="Devillers H."/>
            <person name="Friedrich A."/>
            <person name="Schacherer J."/>
        </authorList>
    </citation>
    <scope>NUCLEOTIDE SEQUENCE</scope>
    <source>
        <strain evidence="6">YJS4271</strain>
    </source>
</reference>
<dbReference type="InterPro" id="IPR031107">
    <property type="entry name" value="Small_HSP"/>
</dbReference>
<dbReference type="OMA" id="IDIEYHQ"/>
<dbReference type="Gene3D" id="2.60.40.790">
    <property type="match status" value="1"/>
</dbReference>
<dbReference type="CDD" id="cd06464">
    <property type="entry name" value="ACD_sHsps-like"/>
    <property type="match status" value="1"/>
</dbReference>
<evidence type="ECO:0000256" key="3">
    <source>
        <dbReference type="RuleBase" id="RU003616"/>
    </source>
</evidence>
<evidence type="ECO:0000313" key="8">
    <source>
        <dbReference type="Proteomes" id="UP000189513"/>
    </source>
</evidence>
<comment type="similarity">
    <text evidence="2 3">Belongs to the small heat shock protein (HSP20) family.</text>
</comment>
<dbReference type="AlphaFoldDB" id="A0A061B0N8"/>